<reference evidence="2" key="1">
    <citation type="journal article" date="2023" name="Nat. Plants">
        <title>Single-cell RNA sequencing provides a high-resolution roadmap for understanding the multicellular compartmentation of specialized metabolism.</title>
        <authorList>
            <person name="Sun S."/>
            <person name="Shen X."/>
            <person name="Li Y."/>
            <person name="Li Y."/>
            <person name="Wang S."/>
            <person name="Li R."/>
            <person name="Zhang H."/>
            <person name="Shen G."/>
            <person name="Guo B."/>
            <person name="Wei J."/>
            <person name="Xu J."/>
            <person name="St-Pierre B."/>
            <person name="Chen S."/>
            <person name="Sun C."/>
        </authorList>
    </citation>
    <scope>NUCLEOTIDE SEQUENCE [LARGE SCALE GENOMIC DNA]</scope>
</reference>
<dbReference type="EMBL" id="CM044705">
    <property type="protein sequence ID" value="KAI5663300.1"/>
    <property type="molecule type" value="Genomic_DNA"/>
</dbReference>
<organism evidence="1 2">
    <name type="scientific">Catharanthus roseus</name>
    <name type="common">Madagascar periwinkle</name>
    <name type="synonym">Vinca rosea</name>
    <dbReference type="NCBI Taxonomy" id="4058"/>
    <lineage>
        <taxon>Eukaryota</taxon>
        <taxon>Viridiplantae</taxon>
        <taxon>Streptophyta</taxon>
        <taxon>Embryophyta</taxon>
        <taxon>Tracheophyta</taxon>
        <taxon>Spermatophyta</taxon>
        <taxon>Magnoliopsida</taxon>
        <taxon>eudicotyledons</taxon>
        <taxon>Gunneridae</taxon>
        <taxon>Pentapetalae</taxon>
        <taxon>asterids</taxon>
        <taxon>lamiids</taxon>
        <taxon>Gentianales</taxon>
        <taxon>Apocynaceae</taxon>
        <taxon>Rauvolfioideae</taxon>
        <taxon>Vinceae</taxon>
        <taxon>Catharanthinae</taxon>
        <taxon>Catharanthus</taxon>
    </lineage>
</organism>
<proteinExistence type="predicted"/>
<evidence type="ECO:0000313" key="1">
    <source>
        <dbReference type="EMBL" id="KAI5663300.1"/>
    </source>
</evidence>
<protein>
    <submittedName>
        <fullName evidence="1">Uncharacterized protein</fullName>
    </submittedName>
</protein>
<name>A0ACC0ASI0_CATRO</name>
<keyword evidence="2" id="KW-1185">Reference proteome</keyword>
<accession>A0ACC0ASI0</accession>
<comment type="caution">
    <text evidence="1">The sequence shown here is derived from an EMBL/GenBank/DDBJ whole genome shotgun (WGS) entry which is preliminary data.</text>
</comment>
<evidence type="ECO:0000313" key="2">
    <source>
        <dbReference type="Proteomes" id="UP001060085"/>
    </source>
</evidence>
<dbReference type="Proteomes" id="UP001060085">
    <property type="component" value="Linkage Group LG05"/>
</dbReference>
<sequence>MSHQIFLIHSQRSPLAVVVAYTVCGLPTPFVARCYVIGYHSRRVTCLEFHPIKNNILRSGDKVKVQPFGHAFVARLICNSENYYQFSSSFTTSAELQIWMLLLLKVRHAQGVHNIAGEKDHSAYLSPDLFYDELTPLGWKQVDNLRKHVHSAGIFMRAKLVIASSLLSVRLRWHFMFDPDNDMASCAIQECSALHRELHTSRFQIILASNNEFDGFILLTLINFCYNT</sequence>
<gene>
    <name evidence="1" type="ORF">M9H77_22623</name>
</gene>